<evidence type="ECO:0000313" key="2">
    <source>
        <dbReference type="Proteomes" id="UP000242715"/>
    </source>
</evidence>
<reference evidence="2" key="1">
    <citation type="journal article" date="2017" name="Front. Plant Sci.">
        <title>Climate Clever Clovers: New Paradigm to Reduce the Environmental Footprint of Ruminants by Breeding Low Methanogenic Forages Utilizing Haplotype Variation.</title>
        <authorList>
            <person name="Kaur P."/>
            <person name="Appels R."/>
            <person name="Bayer P.E."/>
            <person name="Keeble-Gagnere G."/>
            <person name="Wang J."/>
            <person name="Hirakawa H."/>
            <person name="Shirasawa K."/>
            <person name="Vercoe P."/>
            <person name="Stefanova K."/>
            <person name="Durmic Z."/>
            <person name="Nichols P."/>
            <person name="Revell C."/>
            <person name="Isobe S.N."/>
            <person name="Edwards D."/>
            <person name="Erskine W."/>
        </authorList>
    </citation>
    <scope>NUCLEOTIDE SEQUENCE [LARGE SCALE GENOMIC DNA]</scope>
    <source>
        <strain evidence="2">cv. Daliak</strain>
    </source>
</reference>
<protein>
    <submittedName>
        <fullName evidence="1">Uncharacterized protein</fullName>
    </submittedName>
</protein>
<dbReference type="Proteomes" id="UP000242715">
    <property type="component" value="Unassembled WGS sequence"/>
</dbReference>
<name>A0A2Z6NJA2_TRISU</name>
<dbReference type="EMBL" id="DF973468">
    <property type="protein sequence ID" value="GAU31759.1"/>
    <property type="molecule type" value="Genomic_DNA"/>
</dbReference>
<gene>
    <name evidence="1" type="ORF">TSUD_22050</name>
</gene>
<sequence>MHDCVCTLYINGGATLVKHCRKPDKGKRHSNEKEKERFSFYGFTFFGIDNCMKVIDQAGWVIL</sequence>
<accession>A0A2Z6NJA2</accession>
<proteinExistence type="predicted"/>
<organism evidence="1 2">
    <name type="scientific">Trifolium subterraneum</name>
    <name type="common">Subterranean clover</name>
    <dbReference type="NCBI Taxonomy" id="3900"/>
    <lineage>
        <taxon>Eukaryota</taxon>
        <taxon>Viridiplantae</taxon>
        <taxon>Streptophyta</taxon>
        <taxon>Embryophyta</taxon>
        <taxon>Tracheophyta</taxon>
        <taxon>Spermatophyta</taxon>
        <taxon>Magnoliopsida</taxon>
        <taxon>eudicotyledons</taxon>
        <taxon>Gunneridae</taxon>
        <taxon>Pentapetalae</taxon>
        <taxon>rosids</taxon>
        <taxon>fabids</taxon>
        <taxon>Fabales</taxon>
        <taxon>Fabaceae</taxon>
        <taxon>Papilionoideae</taxon>
        <taxon>50 kb inversion clade</taxon>
        <taxon>NPAAA clade</taxon>
        <taxon>Hologalegina</taxon>
        <taxon>IRL clade</taxon>
        <taxon>Trifolieae</taxon>
        <taxon>Trifolium</taxon>
    </lineage>
</organism>
<evidence type="ECO:0000313" key="1">
    <source>
        <dbReference type="EMBL" id="GAU31759.1"/>
    </source>
</evidence>
<keyword evidence="2" id="KW-1185">Reference proteome</keyword>
<dbReference type="AlphaFoldDB" id="A0A2Z6NJA2"/>